<dbReference type="AlphaFoldDB" id="A0AA46TEE1"/>
<evidence type="ECO:0000313" key="5">
    <source>
        <dbReference type="Proteomes" id="UP001164390"/>
    </source>
</evidence>
<dbReference type="GO" id="GO:0016787">
    <property type="term" value="F:hydrolase activity"/>
    <property type="evidence" value="ECO:0007669"/>
    <property type="project" value="UniProtKB-KW"/>
</dbReference>
<comment type="cofactor">
    <cofactor evidence="1">
        <name>Mg(2+)</name>
        <dbReference type="ChEBI" id="CHEBI:18420"/>
    </cofactor>
</comment>
<reference evidence="4" key="1">
    <citation type="submission" date="2022-01" db="EMBL/GenBank/DDBJ databases">
        <title>Nocardioidaceae gen. sp. A5X3R13.</title>
        <authorList>
            <person name="Lopez Marin M.A."/>
            <person name="Uhlik O."/>
        </authorList>
    </citation>
    <scope>NUCLEOTIDE SEQUENCE</scope>
    <source>
        <strain evidence="4">A5X3R13</strain>
    </source>
</reference>
<dbReference type="InterPro" id="IPR000086">
    <property type="entry name" value="NUDIX_hydrolase_dom"/>
</dbReference>
<dbReference type="RefSeq" id="WP_271632461.1">
    <property type="nucleotide sequence ID" value="NZ_CP094970.1"/>
</dbReference>
<gene>
    <name evidence="4" type="ORF">L0C25_14855</name>
</gene>
<proteinExistence type="predicted"/>
<feature type="domain" description="Nudix hydrolase" evidence="3">
    <location>
        <begin position="19"/>
        <end position="147"/>
    </location>
</feature>
<sequence length="155" mass="16863">MPTPDFILALREKIGHAPLWLPGVTAVVLDGTRVLLVRRADSGEWTPVTGIVDPEEQPARAAIREVLEETGVVAEAERIAGVGVAPLRAHANGDLAAYLDLTFRCRYVAGEAQVGDDESVEVGWFERDALPSMRDEFHERIAAALDDVPAAHFVR</sequence>
<dbReference type="Gene3D" id="3.90.79.10">
    <property type="entry name" value="Nucleoside Triphosphate Pyrophosphohydrolase"/>
    <property type="match status" value="1"/>
</dbReference>
<evidence type="ECO:0000313" key="4">
    <source>
        <dbReference type="EMBL" id="UYM03819.1"/>
    </source>
</evidence>
<evidence type="ECO:0000259" key="3">
    <source>
        <dbReference type="PROSITE" id="PS51462"/>
    </source>
</evidence>
<dbReference type="PANTHER" id="PTHR43046">
    <property type="entry name" value="GDP-MANNOSE MANNOSYL HYDROLASE"/>
    <property type="match status" value="1"/>
</dbReference>
<dbReference type="SUPFAM" id="SSF55811">
    <property type="entry name" value="Nudix"/>
    <property type="match status" value="1"/>
</dbReference>
<dbReference type="PANTHER" id="PTHR43046:SF16">
    <property type="entry name" value="ADP-RIBOSE PYROPHOSPHATASE YJHB-RELATED"/>
    <property type="match status" value="1"/>
</dbReference>
<dbReference type="KEGG" id="sgrg:L0C25_14855"/>
<dbReference type="InterPro" id="IPR020084">
    <property type="entry name" value="NUDIX_hydrolase_CS"/>
</dbReference>
<accession>A0AA46TEE1</accession>
<keyword evidence="5" id="KW-1185">Reference proteome</keyword>
<evidence type="ECO:0000256" key="2">
    <source>
        <dbReference type="ARBA" id="ARBA00022801"/>
    </source>
</evidence>
<dbReference type="PROSITE" id="PS00893">
    <property type="entry name" value="NUDIX_BOX"/>
    <property type="match status" value="1"/>
</dbReference>
<dbReference type="InterPro" id="IPR015797">
    <property type="entry name" value="NUDIX_hydrolase-like_dom_sf"/>
</dbReference>
<dbReference type="CDD" id="cd18879">
    <property type="entry name" value="NUDIX_Hydrolase"/>
    <property type="match status" value="1"/>
</dbReference>
<evidence type="ECO:0000256" key="1">
    <source>
        <dbReference type="ARBA" id="ARBA00001946"/>
    </source>
</evidence>
<dbReference type="Pfam" id="PF00293">
    <property type="entry name" value="NUDIX"/>
    <property type="match status" value="1"/>
</dbReference>
<name>A0AA46TEE1_9ACTN</name>
<dbReference type="EMBL" id="CP094970">
    <property type="protein sequence ID" value="UYM03819.1"/>
    <property type="molecule type" value="Genomic_DNA"/>
</dbReference>
<keyword evidence="2" id="KW-0378">Hydrolase</keyword>
<dbReference type="Proteomes" id="UP001164390">
    <property type="component" value="Chromosome"/>
</dbReference>
<protein>
    <submittedName>
        <fullName evidence="4">NUDIX domain-containing protein</fullName>
    </submittedName>
</protein>
<dbReference type="PROSITE" id="PS51462">
    <property type="entry name" value="NUDIX"/>
    <property type="match status" value="1"/>
</dbReference>
<organism evidence="4 5">
    <name type="scientific">Solicola gregarius</name>
    <dbReference type="NCBI Taxonomy" id="2908642"/>
    <lineage>
        <taxon>Bacteria</taxon>
        <taxon>Bacillati</taxon>
        <taxon>Actinomycetota</taxon>
        <taxon>Actinomycetes</taxon>
        <taxon>Propionibacteriales</taxon>
        <taxon>Nocardioidaceae</taxon>
        <taxon>Solicola</taxon>
    </lineage>
</organism>